<dbReference type="STRING" id="1798183.GA0061080_100945"/>
<evidence type="ECO:0000256" key="2">
    <source>
        <dbReference type="ARBA" id="ARBA00007069"/>
    </source>
</evidence>
<protein>
    <submittedName>
        <fullName evidence="10">D-methionine transport system permease protein</fullName>
    </submittedName>
</protein>
<dbReference type="PANTHER" id="PTHR30450">
    <property type="entry name" value="ABC TRANSPORTER PERMEASE"/>
    <property type="match status" value="1"/>
</dbReference>
<dbReference type="SUPFAM" id="SSF161098">
    <property type="entry name" value="MetI-like"/>
    <property type="match status" value="1"/>
</dbReference>
<dbReference type="GO" id="GO:0048473">
    <property type="term" value="P:D-methionine transmembrane transport"/>
    <property type="evidence" value="ECO:0007669"/>
    <property type="project" value="TreeGrafter"/>
</dbReference>
<evidence type="ECO:0000256" key="1">
    <source>
        <dbReference type="ARBA" id="ARBA00004651"/>
    </source>
</evidence>
<evidence type="ECO:0000256" key="8">
    <source>
        <dbReference type="RuleBase" id="RU363032"/>
    </source>
</evidence>
<evidence type="ECO:0000256" key="5">
    <source>
        <dbReference type="ARBA" id="ARBA00022692"/>
    </source>
</evidence>
<dbReference type="Proteomes" id="UP000199698">
    <property type="component" value="Unassembled WGS sequence"/>
</dbReference>
<dbReference type="InterPro" id="IPR000515">
    <property type="entry name" value="MetI-like"/>
</dbReference>
<accession>A0A1C4A9K7</accession>
<proteinExistence type="inferred from homology"/>
<keyword evidence="5 8" id="KW-0812">Transmembrane</keyword>
<dbReference type="OrthoDB" id="9793490at2"/>
<dbReference type="GO" id="GO:0005886">
    <property type="term" value="C:plasma membrane"/>
    <property type="evidence" value="ECO:0007669"/>
    <property type="project" value="UniProtKB-SubCell"/>
</dbReference>
<dbReference type="PROSITE" id="PS50928">
    <property type="entry name" value="ABC_TM1"/>
    <property type="match status" value="1"/>
</dbReference>
<keyword evidence="11" id="KW-1185">Reference proteome</keyword>
<name>A0A1C4A9K7_9GAMM</name>
<gene>
    <name evidence="10" type="ORF">GA0061080_100945</name>
</gene>
<dbReference type="InterPro" id="IPR035906">
    <property type="entry name" value="MetI-like_sf"/>
</dbReference>
<comment type="similarity">
    <text evidence="2">Belongs to the binding-protein-dependent transport system permease family. CysTW subfamily.</text>
</comment>
<evidence type="ECO:0000259" key="9">
    <source>
        <dbReference type="PROSITE" id="PS50928"/>
    </source>
</evidence>
<keyword evidence="4" id="KW-1003">Cell membrane</keyword>
<dbReference type="AlphaFoldDB" id="A0A1C4A9K7"/>
<sequence>MEIFNTIIDYLASCFATSVTTEQFVQASYDTLIMVVFSLILGSLIGIPLGICLVTTRPYGLLENRRVFRIINPIINIVRSLPFIILLVAIQPLTKVIVNSSIGTIAAIVPLTFYVAPYIARLVENSLLDVNSGIIEAAQSMGATPIQIIWYFMLPEAFSSLILTLTTATIGLIGATAMAGAIGAGGIGDLAVSYGYQRFDNTVTYICVLILVIAIQFIQSTGNYLARKARHE</sequence>
<reference evidence="11" key="1">
    <citation type="submission" date="2016-08" db="EMBL/GenBank/DDBJ databases">
        <authorList>
            <person name="Varghese N."/>
            <person name="Submissions Spin"/>
        </authorList>
    </citation>
    <scope>NUCLEOTIDE SEQUENCE [LARGE SCALE GENOMIC DNA]</scope>
    <source>
        <strain evidence="11">R-53144</strain>
    </source>
</reference>
<evidence type="ECO:0000313" key="10">
    <source>
        <dbReference type="EMBL" id="SCB91160.1"/>
    </source>
</evidence>
<dbReference type="Pfam" id="PF00528">
    <property type="entry name" value="BPD_transp_1"/>
    <property type="match status" value="1"/>
</dbReference>
<evidence type="ECO:0000256" key="7">
    <source>
        <dbReference type="ARBA" id="ARBA00023136"/>
    </source>
</evidence>
<dbReference type="CDD" id="cd06261">
    <property type="entry name" value="TM_PBP2"/>
    <property type="match status" value="1"/>
</dbReference>
<feature type="transmembrane region" description="Helical" evidence="8">
    <location>
        <begin position="161"/>
        <end position="183"/>
    </location>
</feature>
<dbReference type="InterPro" id="IPR051322">
    <property type="entry name" value="AA_ABC_Transporter_Permease"/>
</dbReference>
<keyword evidence="3 8" id="KW-0813">Transport</keyword>
<feature type="transmembrane region" description="Helical" evidence="8">
    <location>
        <begin position="203"/>
        <end position="226"/>
    </location>
</feature>
<evidence type="ECO:0000256" key="4">
    <source>
        <dbReference type="ARBA" id="ARBA00022475"/>
    </source>
</evidence>
<keyword evidence="6 8" id="KW-1133">Transmembrane helix</keyword>
<feature type="transmembrane region" description="Helical" evidence="8">
    <location>
        <begin position="96"/>
        <end position="116"/>
    </location>
</feature>
<evidence type="ECO:0000256" key="3">
    <source>
        <dbReference type="ARBA" id="ARBA00022448"/>
    </source>
</evidence>
<dbReference type="EMBL" id="FMBA01000009">
    <property type="protein sequence ID" value="SCB91160.1"/>
    <property type="molecule type" value="Genomic_DNA"/>
</dbReference>
<dbReference type="PANTHER" id="PTHR30450:SF14">
    <property type="entry name" value="TRANSPORTER, PERMEASE PROTEIN, PUTATIVE-RELATED"/>
    <property type="match status" value="1"/>
</dbReference>
<keyword evidence="7 8" id="KW-0472">Membrane</keyword>
<organism evidence="10 11">
    <name type="scientific">Gilliamella intestini</name>
    <dbReference type="NCBI Taxonomy" id="1798183"/>
    <lineage>
        <taxon>Bacteria</taxon>
        <taxon>Pseudomonadati</taxon>
        <taxon>Pseudomonadota</taxon>
        <taxon>Gammaproteobacteria</taxon>
        <taxon>Orbales</taxon>
        <taxon>Orbaceae</taxon>
        <taxon>Gilliamella</taxon>
    </lineage>
</organism>
<dbReference type="FunFam" id="1.10.3720.10:FF:000002">
    <property type="entry name" value="D-methionine ABC transporter permease MetI"/>
    <property type="match status" value="1"/>
</dbReference>
<feature type="transmembrane region" description="Helical" evidence="8">
    <location>
        <begin position="32"/>
        <end position="55"/>
    </location>
</feature>
<feature type="domain" description="ABC transmembrane type-1" evidence="9">
    <location>
        <begin position="28"/>
        <end position="219"/>
    </location>
</feature>
<feature type="transmembrane region" description="Helical" evidence="8">
    <location>
        <begin position="67"/>
        <end position="90"/>
    </location>
</feature>
<comment type="subcellular location">
    <subcellularLocation>
        <location evidence="1 8">Cell membrane</location>
        <topology evidence="1 8">Multi-pass membrane protein</topology>
    </subcellularLocation>
</comment>
<evidence type="ECO:0000256" key="6">
    <source>
        <dbReference type="ARBA" id="ARBA00022989"/>
    </source>
</evidence>
<dbReference type="Gene3D" id="1.10.3720.10">
    <property type="entry name" value="MetI-like"/>
    <property type="match status" value="1"/>
</dbReference>
<evidence type="ECO:0000313" key="11">
    <source>
        <dbReference type="Proteomes" id="UP000199698"/>
    </source>
</evidence>